<evidence type="ECO:0000256" key="3">
    <source>
        <dbReference type="ARBA" id="ARBA00022833"/>
    </source>
</evidence>
<dbReference type="Gene3D" id="3.30.40.10">
    <property type="entry name" value="Zinc/RING finger domain, C3HC4 (zinc finger)"/>
    <property type="match status" value="1"/>
</dbReference>
<feature type="domain" description="RING-type" evidence="5">
    <location>
        <begin position="130"/>
        <end position="170"/>
    </location>
</feature>
<evidence type="ECO:0000256" key="1">
    <source>
        <dbReference type="ARBA" id="ARBA00022723"/>
    </source>
</evidence>
<dbReference type="SMART" id="SM00184">
    <property type="entry name" value="RING"/>
    <property type="match status" value="1"/>
</dbReference>
<dbReference type="InterPro" id="IPR042981">
    <property type="entry name" value="RNF11_RING-H2"/>
</dbReference>
<dbReference type="GO" id="GO:0061630">
    <property type="term" value="F:ubiquitin protein ligase activity"/>
    <property type="evidence" value="ECO:0007669"/>
    <property type="project" value="TreeGrafter"/>
</dbReference>
<name>A0A1Y3E9G8_9BILA</name>
<dbReference type="PANTHER" id="PTHR46359:SF2">
    <property type="entry name" value="GEO07743P1"/>
    <property type="match status" value="1"/>
</dbReference>
<proteinExistence type="predicted"/>
<keyword evidence="3" id="KW-0862">Zinc</keyword>
<sequence>MRRIQLLYWHPRINCRTTHISSICLALAAGSLRALVCGSFENDESSLIHDDASFNDSGRRSSTTSDVTFEERRENRNSFVTHCPYIEVMPSHSTSKPSKDDEIKHAKCVGILQHLPVENYVKEMGCETECIICMVEFCEGDKIRFLPCLHAYHKHCIDDWLMRSFICPSCLEPVDSALLTSFSQTVSYD</sequence>
<protein>
    <submittedName>
        <fullName evidence="6">Putative zinc finger, C3HC4 type</fullName>
    </submittedName>
</protein>
<dbReference type="PANTHER" id="PTHR46359">
    <property type="entry name" value="GEO07743P1"/>
    <property type="match status" value="1"/>
</dbReference>
<dbReference type="CDD" id="cd16468">
    <property type="entry name" value="RING-H2_RNF11"/>
    <property type="match status" value="1"/>
</dbReference>
<keyword evidence="1" id="KW-0479">Metal-binding</keyword>
<dbReference type="SUPFAM" id="SSF57850">
    <property type="entry name" value="RING/U-box"/>
    <property type="match status" value="1"/>
</dbReference>
<dbReference type="Proteomes" id="UP000243006">
    <property type="component" value="Unassembled WGS sequence"/>
</dbReference>
<evidence type="ECO:0000259" key="5">
    <source>
        <dbReference type="PROSITE" id="PS50089"/>
    </source>
</evidence>
<reference evidence="6 7" key="1">
    <citation type="submission" date="2015-04" db="EMBL/GenBank/DDBJ databases">
        <title>Draft genome of the roundworm Trichinella nativa.</title>
        <authorList>
            <person name="Mitreva M."/>
        </authorList>
    </citation>
    <scope>NUCLEOTIDE SEQUENCE [LARGE SCALE GENOMIC DNA]</scope>
    <source>
        <strain evidence="6 7">ISS45</strain>
    </source>
</reference>
<keyword evidence="2 4" id="KW-0863">Zinc-finger</keyword>
<evidence type="ECO:0000256" key="4">
    <source>
        <dbReference type="PROSITE-ProRule" id="PRU00175"/>
    </source>
</evidence>
<dbReference type="EMBL" id="LVZM01022782">
    <property type="protein sequence ID" value="OUC40497.1"/>
    <property type="molecule type" value="Genomic_DNA"/>
</dbReference>
<dbReference type="PROSITE" id="PS50089">
    <property type="entry name" value="ZF_RING_2"/>
    <property type="match status" value="1"/>
</dbReference>
<gene>
    <name evidence="6" type="ORF">D917_04022</name>
</gene>
<dbReference type="AlphaFoldDB" id="A0A1Y3E9G8"/>
<organism evidence="6 7">
    <name type="scientific">Trichinella nativa</name>
    <dbReference type="NCBI Taxonomy" id="6335"/>
    <lineage>
        <taxon>Eukaryota</taxon>
        <taxon>Metazoa</taxon>
        <taxon>Ecdysozoa</taxon>
        <taxon>Nematoda</taxon>
        <taxon>Enoplea</taxon>
        <taxon>Dorylaimia</taxon>
        <taxon>Trichinellida</taxon>
        <taxon>Trichinellidae</taxon>
        <taxon>Trichinella</taxon>
    </lineage>
</organism>
<dbReference type="GO" id="GO:0000151">
    <property type="term" value="C:ubiquitin ligase complex"/>
    <property type="evidence" value="ECO:0007669"/>
    <property type="project" value="TreeGrafter"/>
</dbReference>
<dbReference type="Pfam" id="PF13639">
    <property type="entry name" value="zf-RING_2"/>
    <property type="match status" value="1"/>
</dbReference>
<dbReference type="GO" id="GO:0008270">
    <property type="term" value="F:zinc ion binding"/>
    <property type="evidence" value="ECO:0007669"/>
    <property type="project" value="UniProtKB-KW"/>
</dbReference>
<evidence type="ECO:0000313" key="6">
    <source>
        <dbReference type="EMBL" id="OUC40497.1"/>
    </source>
</evidence>
<dbReference type="InterPro" id="IPR001841">
    <property type="entry name" value="Znf_RING"/>
</dbReference>
<dbReference type="InterPro" id="IPR013083">
    <property type="entry name" value="Znf_RING/FYVE/PHD"/>
</dbReference>
<dbReference type="GO" id="GO:0006511">
    <property type="term" value="P:ubiquitin-dependent protein catabolic process"/>
    <property type="evidence" value="ECO:0007669"/>
    <property type="project" value="TreeGrafter"/>
</dbReference>
<evidence type="ECO:0000256" key="2">
    <source>
        <dbReference type="ARBA" id="ARBA00022771"/>
    </source>
</evidence>
<accession>A0A1Y3E9G8</accession>
<comment type="caution">
    <text evidence="6">The sequence shown here is derived from an EMBL/GenBank/DDBJ whole genome shotgun (WGS) entry which is preliminary data.</text>
</comment>
<evidence type="ECO:0000313" key="7">
    <source>
        <dbReference type="Proteomes" id="UP000243006"/>
    </source>
</evidence>
<dbReference type="InterPro" id="IPR052804">
    <property type="entry name" value="UEC_component"/>
</dbReference>